<gene>
    <name evidence="3" type="ORF">FF124_05840</name>
</gene>
<dbReference type="Pfam" id="PF09608">
    <property type="entry name" value="Alph_Pro_TM"/>
    <property type="match status" value="1"/>
</dbReference>
<sequence length="263" mass="28666">MMKLLLSLLAFLLAPALSLAQEQAPVIQQETLEIGTSTNEIAITSDFSGADLTVFGAINDADPILLSKGGYDIVVILEGPKAEADVRRKERVFGIWINRQTISFEHVPRSYSISSTRPLEDVTSPQELNSGGIGVAHLRISPVGYFGDASDVATFRQAMLRLNAADGLYDTEDDGVKFVSNSLFRASLRLPVNIPEGTHTVQAYLFKEGRQISTQNLPLNVVKTGLEAQLTTAAHEYPLFYGLGAVFIALFSGWFASVVFRKN</sequence>
<reference evidence="3 4" key="2">
    <citation type="submission" date="2019-06" db="EMBL/GenBank/DDBJ databases">
        <title>Martelella lutilitoris sp. nov., isolated from a tidal mudflat.</title>
        <authorList>
            <person name="Kim Y.-J."/>
        </authorList>
    </citation>
    <scope>NUCLEOTIDE SEQUENCE [LARGE SCALE GENOMIC DNA]</scope>
    <source>
        <strain evidence="3 4">GH2-6</strain>
    </source>
</reference>
<evidence type="ECO:0000313" key="4">
    <source>
        <dbReference type="Proteomes" id="UP000307874"/>
    </source>
</evidence>
<feature type="chain" id="PRO_5023057085" evidence="2">
    <location>
        <begin position="21"/>
        <end position="263"/>
    </location>
</feature>
<dbReference type="OrthoDB" id="9815212at2"/>
<keyword evidence="2" id="KW-0732">Signal</keyword>
<evidence type="ECO:0000256" key="1">
    <source>
        <dbReference type="SAM" id="Phobius"/>
    </source>
</evidence>
<evidence type="ECO:0000256" key="2">
    <source>
        <dbReference type="SAM" id="SignalP"/>
    </source>
</evidence>
<proteinExistence type="predicted"/>
<comment type="caution">
    <text evidence="3">The sequence shown here is derived from an EMBL/GenBank/DDBJ whole genome shotgun (WGS) entry which is preliminary data.</text>
</comment>
<dbReference type="RefSeq" id="WP_138747557.1">
    <property type="nucleotide sequence ID" value="NZ_VCLB01000003.1"/>
</dbReference>
<name>A0A5C4JTA8_9HYPH</name>
<organism evidence="3 4">
    <name type="scientific">Martelella lutilitoris</name>
    <dbReference type="NCBI Taxonomy" id="2583532"/>
    <lineage>
        <taxon>Bacteria</taxon>
        <taxon>Pseudomonadati</taxon>
        <taxon>Pseudomonadota</taxon>
        <taxon>Alphaproteobacteria</taxon>
        <taxon>Hyphomicrobiales</taxon>
        <taxon>Aurantimonadaceae</taxon>
        <taxon>Martelella</taxon>
    </lineage>
</organism>
<keyword evidence="1" id="KW-1133">Transmembrane helix</keyword>
<dbReference type="EMBL" id="VCLB01000003">
    <property type="protein sequence ID" value="TNB48653.1"/>
    <property type="molecule type" value="Genomic_DNA"/>
</dbReference>
<dbReference type="NCBIfam" id="TIGR02186">
    <property type="entry name" value="alph_Pro_TM"/>
    <property type="match status" value="1"/>
</dbReference>
<dbReference type="AlphaFoldDB" id="A0A5C4JTA8"/>
<reference evidence="3 4" key="1">
    <citation type="submission" date="2019-05" db="EMBL/GenBank/DDBJ databases">
        <authorList>
            <person name="Lee S.D."/>
        </authorList>
    </citation>
    <scope>NUCLEOTIDE SEQUENCE [LARGE SCALE GENOMIC DNA]</scope>
    <source>
        <strain evidence="3 4">GH2-6</strain>
    </source>
</reference>
<feature type="signal peptide" evidence="2">
    <location>
        <begin position="1"/>
        <end position="20"/>
    </location>
</feature>
<dbReference type="InterPro" id="IPR019088">
    <property type="entry name" value="CHP02186-rel_TM"/>
</dbReference>
<evidence type="ECO:0000313" key="3">
    <source>
        <dbReference type="EMBL" id="TNB48653.1"/>
    </source>
</evidence>
<accession>A0A5C4JTA8</accession>
<dbReference type="Proteomes" id="UP000307874">
    <property type="component" value="Unassembled WGS sequence"/>
</dbReference>
<keyword evidence="1" id="KW-0812">Transmembrane</keyword>
<keyword evidence="4" id="KW-1185">Reference proteome</keyword>
<protein>
    <submittedName>
        <fullName evidence="3">TIGR02186 family protein</fullName>
    </submittedName>
</protein>
<keyword evidence="1" id="KW-0472">Membrane</keyword>
<feature type="transmembrane region" description="Helical" evidence="1">
    <location>
        <begin position="239"/>
        <end position="260"/>
    </location>
</feature>